<protein>
    <submittedName>
        <fullName evidence="3">Galactose oxidase</fullName>
    </submittedName>
</protein>
<sequence length="452" mass="47936">MEPAVAGVLYAAENIISSAAAIAKGINHPTLPLKANLLHITSVPLPRSEHTISIVKGRAYIFGGESSAGTLADNAMHIVILPSSGVLNADYTSNLARPAQAGGKTPAPRKGHTAVVVGSSIYVFGGEGVENEKGRIWVYSTISNDWSYLDPSSDALYPSHRSGHSAASSSFPGPKDVIYKEKAPQQPADPAKVVPEPADSDTWGTIFILGGRDTVNNELLNDGLAFDVRTRTWSNIPTPPGPPRQGANVTLMGNTLFRFGGKGNETASTMQYLDVSHVWDHAKAGTTPLVSGWSWDDVPQKEGSPVPQPRSGAGLTCVTTGQGRYYLLALGGSSSALSSDSETTFFDDIWAFQLPPEAGSAAGVKDTVRKGFRRDTHLAEWAEVKYVHVDDIGEVEKVQDREMKIAKRGMGRRGGFKVAGGSEVDGASLVGWGGVDEEGKALGDGWLVTVER</sequence>
<reference evidence="3" key="1">
    <citation type="journal article" date="2020" name="Stud. Mycol.">
        <title>101 Dothideomycetes genomes: a test case for predicting lifestyles and emergence of pathogens.</title>
        <authorList>
            <person name="Haridas S."/>
            <person name="Albert R."/>
            <person name="Binder M."/>
            <person name="Bloem J."/>
            <person name="Labutti K."/>
            <person name="Salamov A."/>
            <person name="Andreopoulos B."/>
            <person name="Baker S."/>
            <person name="Barry K."/>
            <person name="Bills G."/>
            <person name="Bluhm B."/>
            <person name="Cannon C."/>
            <person name="Castanera R."/>
            <person name="Culley D."/>
            <person name="Daum C."/>
            <person name="Ezra D."/>
            <person name="Gonzalez J."/>
            <person name="Henrissat B."/>
            <person name="Kuo A."/>
            <person name="Liang C."/>
            <person name="Lipzen A."/>
            <person name="Lutzoni F."/>
            <person name="Magnuson J."/>
            <person name="Mondo S."/>
            <person name="Nolan M."/>
            <person name="Ohm R."/>
            <person name="Pangilinan J."/>
            <person name="Park H.-J."/>
            <person name="Ramirez L."/>
            <person name="Alfaro M."/>
            <person name="Sun H."/>
            <person name="Tritt A."/>
            <person name="Yoshinaga Y."/>
            <person name="Zwiers L.-H."/>
            <person name="Turgeon B."/>
            <person name="Goodwin S."/>
            <person name="Spatafora J."/>
            <person name="Crous P."/>
            <person name="Grigoriev I."/>
        </authorList>
    </citation>
    <scope>NUCLEOTIDE SEQUENCE</scope>
    <source>
        <strain evidence="3">CBS 279.74</strain>
    </source>
</reference>
<gene>
    <name evidence="3" type="ORF">K504DRAFT_204630</name>
</gene>
<proteinExistence type="predicted"/>
<keyword evidence="4" id="KW-1185">Reference proteome</keyword>
<evidence type="ECO:0000313" key="3">
    <source>
        <dbReference type="EMBL" id="KAF2712453.1"/>
    </source>
</evidence>
<evidence type="ECO:0000256" key="2">
    <source>
        <dbReference type="ARBA" id="ARBA00023004"/>
    </source>
</evidence>
<dbReference type="Gene3D" id="2.120.10.80">
    <property type="entry name" value="Kelch-type beta propeller"/>
    <property type="match status" value="1"/>
</dbReference>
<name>A0A6G1KIK1_9PLEO</name>
<dbReference type="Pfam" id="PF24681">
    <property type="entry name" value="Kelch_KLHDC2_KLHL20_DRC7"/>
    <property type="match status" value="1"/>
</dbReference>
<keyword evidence="1" id="KW-0677">Repeat</keyword>
<dbReference type="Pfam" id="PF01344">
    <property type="entry name" value="Kelch_1"/>
    <property type="match status" value="1"/>
</dbReference>
<evidence type="ECO:0000256" key="1">
    <source>
        <dbReference type="ARBA" id="ARBA00022737"/>
    </source>
</evidence>
<dbReference type="GO" id="GO:0019760">
    <property type="term" value="P:glucosinolate metabolic process"/>
    <property type="evidence" value="ECO:0007669"/>
    <property type="project" value="UniProtKB-ARBA"/>
</dbReference>
<dbReference type="Proteomes" id="UP000799428">
    <property type="component" value="Unassembled WGS sequence"/>
</dbReference>
<dbReference type="InterPro" id="IPR015915">
    <property type="entry name" value="Kelch-typ_b-propeller"/>
</dbReference>
<dbReference type="EMBL" id="MU005766">
    <property type="protein sequence ID" value="KAF2712453.1"/>
    <property type="molecule type" value="Genomic_DNA"/>
</dbReference>
<dbReference type="PANTHER" id="PTHR47435:SF4">
    <property type="entry name" value="KELCH REPEAT PROTEIN (AFU_ORTHOLOGUE AFUA_5G12780)"/>
    <property type="match status" value="1"/>
</dbReference>
<evidence type="ECO:0000313" key="4">
    <source>
        <dbReference type="Proteomes" id="UP000799428"/>
    </source>
</evidence>
<dbReference type="InterPro" id="IPR006652">
    <property type="entry name" value="Kelch_1"/>
</dbReference>
<dbReference type="OrthoDB" id="10250130at2759"/>
<accession>A0A6G1KIK1</accession>
<keyword evidence="2" id="KW-0408">Iron</keyword>
<organism evidence="3 4">
    <name type="scientific">Pleomassaria siparia CBS 279.74</name>
    <dbReference type="NCBI Taxonomy" id="1314801"/>
    <lineage>
        <taxon>Eukaryota</taxon>
        <taxon>Fungi</taxon>
        <taxon>Dikarya</taxon>
        <taxon>Ascomycota</taxon>
        <taxon>Pezizomycotina</taxon>
        <taxon>Dothideomycetes</taxon>
        <taxon>Pleosporomycetidae</taxon>
        <taxon>Pleosporales</taxon>
        <taxon>Pleomassariaceae</taxon>
        <taxon>Pleomassaria</taxon>
    </lineage>
</organism>
<dbReference type="SUPFAM" id="SSF117281">
    <property type="entry name" value="Kelch motif"/>
    <property type="match status" value="1"/>
</dbReference>
<dbReference type="PANTHER" id="PTHR47435">
    <property type="entry name" value="KELCH REPEAT PROTEIN (AFU_ORTHOLOGUE AFUA_5G12780)"/>
    <property type="match status" value="1"/>
</dbReference>
<dbReference type="AlphaFoldDB" id="A0A6G1KIK1"/>